<dbReference type="UniPathway" id="UPA00140">
    <property type="reaction ID" value="UER00205"/>
</dbReference>
<feature type="region of interest" description="Disordered" evidence="11">
    <location>
        <begin position="1"/>
        <end position="21"/>
    </location>
</feature>
<dbReference type="FunFam" id="3.40.50.300:FF:000212">
    <property type="entry name" value="Adenylyl-sulfate kinase"/>
    <property type="match status" value="1"/>
</dbReference>
<evidence type="ECO:0000256" key="10">
    <source>
        <dbReference type="RuleBase" id="RU004347"/>
    </source>
</evidence>
<comment type="pathway">
    <text evidence="3 9 10">Sulfur metabolism; hydrogen sulfide biosynthesis; sulfite from sulfate: step 2/3.</text>
</comment>
<evidence type="ECO:0000256" key="5">
    <source>
        <dbReference type="ARBA" id="ARBA00022679"/>
    </source>
</evidence>
<dbReference type="Gene3D" id="3.40.50.300">
    <property type="entry name" value="P-loop containing nucleotide triphosphate hydrolases"/>
    <property type="match status" value="1"/>
</dbReference>
<keyword evidence="7 9" id="KW-0418">Kinase</keyword>
<protein>
    <recommendedName>
        <fullName evidence="9 10">Adenylyl-sulfate kinase</fullName>
        <ecNumber evidence="9 10">2.7.1.25</ecNumber>
    </recommendedName>
    <alternativeName>
        <fullName evidence="9">APS kinase</fullName>
    </alternativeName>
    <alternativeName>
        <fullName evidence="9">ATP adenosine-5'-phosphosulfate 3'-phosphotransferase</fullName>
    </alternativeName>
    <alternativeName>
        <fullName evidence="9">Adenosine-5'-phosphosulfate kinase</fullName>
    </alternativeName>
</protein>
<reference evidence="14 15" key="1">
    <citation type="submission" date="2018-06" db="EMBL/GenBank/DDBJ databases">
        <authorList>
            <consortium name="Pathogen Informatics"/>
            <person name="Doyle S."/>
        </authorList>
    </citation>
    <scope>NUCLEOTIDE SEQUENCE [LARGE SCALE GENOMIC DNA]</scope>
    <source>
        <strain evidence="14 15">NCTC13834</strain>
    </source>
</reference>
<evidence type="ECO:0000256" key="4">
    <source>
        <dbReference type="ARBA" id="ARBA00007008"/>
    </source>
</evidence>
<keyword evidence="5 9" id="KW-0808">Transferase</keyword>
<dbReference type="GO" id="GO:0004020">
    <property type="term" value="F:adenylylsulfate kinase activity"/>
    <property type="evidence" value="ECO:0007669"/>
    <property type="project" value="UniProtKB-UniRule"/>
</dbReference>
<dbReference type="Proteomes" id="UP000664081">
    <property type="component" value="Unassembled WGS sequence"/>
</dbReference>
<evidence type="ECO:0000313" key="16">
    <source>
        <dbReference type="Proteomes" id="UP000664081"/>
    </source>
</evidence>
<organism evidence="14 15">
    <name type="scientific">Staphylococcus nepalensis</name>
    <dbReference type="NCBI Taxonomy" id="214473"/>
    <lineage>
        <taxon>Bacteria</taxon>
        <taxon>Bacillati</taxon>
        <taxon>Bacillota</taxon>
        <taxon>Bacilli</taxon>
        <taxon>Bacillales</taxon>
        <taxon>Staphylococcaceae</taxon>
        <taxon>Staphylococcus</taxon>
    </lineage>
</organism>
<feature type="active site" description="Phosphoserine intermediate" evidence="9">
    <location>
        <position position="108"/>
    </location>
</feature>
<dbReference type="InterPro" id="IPR002891">
    <property type="entry name" value="APS"/>
</dbReference>
<evidence type="ECO:0000313" key="14">
    <source>
        <dbReference type="EMBL" id="SUM56297.1"/>
    </source>
</evidence>
<gene>
    <name evidence="9 14" type="primary">cysC</name>
    <name evidence="13" type="ORF">J3T88_09390</name>
    <name evidence="14" type="ORF">NCTC13834_02705</name>
</gene>
<keyword evidence="9" id="KW-0597">Phosphoprotein</keyword>
<dbReference type="GO" id="GO:0070814">
    <property type="term" value="P:hydrogen sulfide biosynthetic process"/>
    <property type="evidence" value="ECO:0007669"/>
    <property type="project" value="UniProtKB-UniRule"/>
</dbReference>
<keyword evidence="6 9" id="KW-0547">Nucleotide-binding</keyword>
<evidence type="ECO:0000259" key="12">
    <source>
        <dbReference type="Pfam" id="PF01583"/>
    </source>
</evidence>
<dbReference type="GeneID" id="66778071"/>
<dbReference type="PANTHER" id="PTHR11055:SF1">
    <property type="entry name" value="PAPS SYNTHETASE, ISOFORM D"/>
    <property type="match status" value="1"/>
</dbReference>
<dbReference type="Proteomes" id="UP000254412">
    <property type="component" value="Unassembled WGS sequence"/>
</dbReference>
<evidence type="ECO:0000256" key="2">
    <source>
        <dbReference type="ARBA" id="ARBA00002632"/>
    </source>
</evidence>
<dbReference type="CDD" id="cd02027">
    <property type="entry name" value="APSK"/>
    <property type="match status" value="1"/>
</dbReference>
<evidence type="ECO:0000313" key="13">
    <source>
        <dbReference type="EMBL" id="MBO1227514.1"/>
    </source>
</evidence>
<comment type="similarity">
    <text evidence="4 9 10">Belongs to the APS kinase family.</text>
</comment>
<evidence type="ECO:0000256" key="8">
    <source>
        <dbReference type="ARBA" id="ARBA00022840"/>
    </source>
</evidence>
<dbReference type="KEGG" id="snl:BJD96_13490"/>
<dbReference type="RefSeq" id="WP_096811115.1">
    <property type="nucleotide sequence ID" value="NZ_BMCF01000003.1"/>
</dbReference>
<keyword evidence="8 9" id="KW-0067">ATP-binding</keyword>
<dbReference type="Pfam" id="PF01583">
    <property type="entry name" value="APS_kinase"/>
    <property type="match status" value="1"/>
</dbReference>
<comment type="function">
    <text evidence="2 9 10">Catalyzes the synthesis of activated sulfate.</text>
</comment>
<dbReference type="InterPro" id="IPR059117">
    <property type="entry name" value="APS_kinase_dom"/>
</dbReference>
<evidence type="ECO:0000256" key="7">
    <source>
        <dbReference type="ARBA" id="ARBA00022777"/>
    </source>
</evidence>
<evidence type="ECO:0000313" key="15">
    <source>
        <dbReference type="Proteomes" id="UP000254412"/>
    </source>
</evidence>
<dbReference type="NCBIfam" id="NF003013">
    <property type="entry name" value="PRK03846.1"/>
    <property type="match status" value="1"/>
</dbReference>
<evidence type="ECO:0000256" key="6">
    <source>
        <dbReference type="ARBA" id="ARBA00022741"/>
    </source>
</evidence>
<dbReference type="EC" id="2.7.1.25" evidence="9 10"/>
<dbReference type="PANTHER" id="PTHR11055">
    <property type="entry name" value="BIFUNCTIONAL 3'-PHOSPHOADENOSINE 5'-PHOSPHOSULFATE SYNTHASE"/>
    <property type="match status" value="1"/>
</dbReference>
<feature type="domain" description="APS kinase" evidence="12">
    <location>
        <begin position="26"/>
        <end position="176"/>
    </location>
</feature>
<dbReference type="EMBL" id="JAFNLT010000007">
    <property type="protein sequence ID" value="MBO1227514.1"/>
    <property type="molecule type" value="Genomic_DNA"/>
</dbReference>
<reference evidence="13 16" key="2">
    <citation type="submission" date="2021-03" db="EMBL/GenBank/DDBJ databases">
        <title>Staphylococci and Mammaliicocci in bats.</title>
        <authorList>
            <person name="Fountain K."/>
        </authorList>
    </citation>
    <scope>NUCLEOTIDE SEQUENCE [LARGE SCALE GENOMIC DNA]</scope>
    <source>
        <strain evidence="13 16">18_1_E_SW</strain>
    </source>
</reference>
<accession>A0A291JNS6</accession>
<dbReference type="GO" id="GO:0000103">
    <property type="term" value="P:sulfate assimilation"/>
    <property type="evidence" value="ECO:0007669"/>
    <property type="project" value="UniProtKB-UniRule"/>
</dbReference>
<evidence type="ECO:0000256" key="1">
    <source>
        <dbReference type="ARBA" id="ARBA00001823"/>
    </source>
</evidence>
<feature type="binding site" evidence="9">
    <location>
        <begin position="34"/>
        <end position="41"/>
    </location>
    <ligand>
        <name>ATP</name>
        <dbReference type="ChEBI" id="CHEBI:30616"/>
    </ligand>
</feature>
<dbReference type="InterPro" id="IPR027417">
    <property type="entry name" value="P-loop_NTPase"/>
</dbReference>
<dbReference type="SUPFAM" id="SSF52540">
    <property type="entry name" value="P-loop containing nucleoside triphosphate hydrolases"/>
    <property type="match status" value="1"/>
</dbReference>
<dbReference type="EMBL" id="UHDS01000001">
    <property type="protein sequence ID" value="SUM56297.1"/>
    <property type="molecule type" value="Genomic_DNA"/>
</dbReference>
<dbReference type="GO" id="GO:0005524">
    <property type="term" value="F:ATP binding"/>
    <property type="evidence" value="ECO:0007669"/>
    <property type="project" value="UniProtKB-UniRule"/>
</dbReference>
<keyword evidence="16" id="KW-1185">Reference proteome</keyword>
<sequence>MGKSKHITWHASEVTKSERQQRNQHKSAVIWFTGLSGSGKSTISVALEKALFAQQVHTYRLDGDNVRHGLNQNLGFSPEDRKENIRRIGEVSKLMADAGLVTVTAFISPYKADRDAVRHLLDEADFIEVYTACSLTECEVRDPKGLYQKVRSGEIAEFTGVNAPYEAPTEPEIILDTETLTVEASVSKILDYLQKHQYINTAQV</sequence>
<dbReference type="HAMAP" id="MF_00065">
    <property type="entry name" value="Adenylyl_sulf_kinase"/>
    <property type="match status" value="1"/>
</dbReference>
<evidence type="ECO:0000256" key="9">
    <source>
        <dbReference type="HAMAP-Rule" id="MF_00065"/>
    </source>
</evidence>
<evidence type="ECO:0000256" key="11">
    <source>
        <dbReference type="SAM" id="MobiDB-lite"/>
    </source>
</evidence>
<dbReference type="NCBIfam" id="TIGR00455">
    <property type="entry name" value="apsK"/>
    <property type="match status" value="1"/>
</dbReference>
<proteinExistence type="inferred from homology"/>
<comment type="catalytic activity">
    <reaction evidence="1 9 10">
        <text>adenosine 5'-phosphosulfate + ATP = 3'-phosphoadenylyl sulfate + ADP + H(+)</text>
        <dbReference type="Rhea" id="RHEA:24152"/>
        <dbReference type="ChEBI" id="CHEBI:15378"/>
        <dbReference type="ChEBI" id="CHEBI:30616"/>
        <dbReference type="ChEBI" id="CHEBI:58243"/>
        <dbReference type="ChEBI" id="CHEBI:58339"/>
        <dbReference type="ChEBI" id="CHEBI:456216"/>
        <dbReference type="EC" id="2.7.1.25"/>
    </reaction>
</comment>
<dbReference type="AlphaFoldDB" id="A0A291JNS6"/>
<name>A0A291JNS6_9STAP</name>
<evidence type="ECO:0000256" key="3">
    <source>
        <dbReference type="ARBA" id="ARBA00004806"/>
    </source>
</evidence>